<protein>
    <recommendedName>
        <fullName evidence="7">Cytochrome P450</fullName>
    </recommendedName>
</protein>
<sequence>MGGKLVQIPHPPEEGWIEGSAPTMMRKDHHRALSAWARQLGPVYAIRIVFWHLVVVVDAELANLILGTQESLNKALEPDLSDTLLSHRPGHRTMFSSDTNSPYWRLIRKGTASAFVTANIKRGFPGVLRVLDKVIDNMAGMPPGAELDMNNVTLRISLDVTGIIGFAKDFRTCSSFKDAGTDELFTIIQKTFRELYCRTTNPARPYMLWVPEVREARRLFRAFRARMAGLVQEVKARGPPDAEDVSIAAHLLRLRDPATGQPLPNDLLAGEFGLFFSAGIESAGNAISWTLYLIQQNPEVEAKLVAELDKAGLLLTPQRLTPRAMEYADLAHLTYLSWVCKEAMRVRPVAATGSTRYTRRAMRVGGHFLPKGTMVDVPFYAVHHHPGNWEDPDTFNPERWAVPHAELASTKDSAADGAAELEQSGALDAQGAAKRFLPFSAGPRQCIGQSLARILHDASIARLVAQFSFDLAPRMGGAAGVDRQEINRLTLQPGAGMWMTFQSRAESAIIRKPDGSSLQDTSKA</sequence>
<dbReference type="InterPro" id="IPR002401">
    <property type="entry name" value="Cyt_P450_E_grp-I"/>
</dbReference>
<evidence type="ECO:0000256" key="4">
    <source>
        <dbReference type="RuleBase" id="RU000461"/>
    </source>
</evidence>
<keyword evidence="6" id="KW-1185">Reference proteome</keyword>
<dbReference type="EMBL" id="CAUYUE010000015">
    <property type="protein sequence ID" value="CAK0786734.1"/>
    <property type="molecule type" value="Genomic_DNA"/>
</dbReference>
<keyword evidence="4" id="KW-0503">Monooxygenase</keyword>
<evidence type="ECO:0000256" key="3">
    <source>
        <dbReference type="PIRSR" id="PIRSR602401-1"/>
    </source>
</evidence>
<keyword evidence="3 4" id="KW-0479">Metal-binding</keyword>
<dbReference type="InterPro" id="IPR001128">
    <property type="entry name" value="Cyt_P450"/>
</dbReference>
<dbReference type="GO" id="GO:0004497">
    <property type="term" value="F:monooxygenase activity"/>
    <property type="evidence" value="ECO:0007669"/>
    <property type="project" value="UniProtKB-KW"/>
</dbReference>
<keyword evidence="3 4" id="KW-0349">Heme</keyword>
<dbReference type="GO" id="GO:0005506">
    <property type="term" value="F:iron ion binding"/>
    <property type="evidence" value="ECO:0007669"/>
    <property type="project" value="InterPro"/>
</dbReference>
<name>A0AAV1IHE0_9CHLO</name>
<evidence type="ECO:0000256" key="1">
    <source>
        <dbReference type="ARBA" id="ARBA00001971"/>
    </source>
</evidence>
<dbReference type="PRINTS" id="PR00385">
    <property type="entry name" value="P450"/>
</dbReference>
<keyword evidence="3 4" id="KW-0408">Iron</keyword>
<gene>
    <name evidence="5" type="ORF">CVIRNUC_009948</name>
</gene>
<accession>A0AAV1IHE0</accession>
<dbReference type="Pfam" id="PF00067">
    <property type="entry name" value="p450"/>
    <property type="match status" value="1"/>
</dbReference>
<dbReference type="GO" id="GO:0020037">
    <property type="term" value="F:heme binding"/>
    <property type="evidence" value="ECO:0007669"/>
    <property type="project" value="InterPro"/>
</dbReference>
<feature type="binding site" description="axial binding residue" evidence="3">
    <location>
        <position position="446"/>
    </location>
    <ligand>
        <name>heme</name>
        <dbReference type="ChEBI" id="CHEBI:30413"/>
    </ligand>
    <ligandPart>
        <name>Fe</name>
        <dbReference type="ChEBI" id="CHEBI:18248"/>
    </ligandPart>
</feature>
<organism evidence="5 6">
    <name type="scientific">Coccomyxa viridis</name>
    <dbReference type="NCBI Taxonomy" id="1274662"/>
    <lineage>
        <taxon>Eukaryota</taxon>
        <taxon>Viridiplantae</taxon>
        <taxon>Chlorophyta</taxon>
        <taxon>core chlorophytes</taxon>
        <taxon>Trebouxiophyceae</taxon>
        <taxon>Trebouxiophyceae incertae sedis</taxon>
        <taxon>Coccomyxaceae</taxon>
        <taxon>Coccomyxa</taxon>
    </lineage>
</organism>
<dbReference type="InterPro" id="IPR017972">
    <property type="entry name" value="Cyt_P450_CS"/>
</dbReference>
<comment type="cofactor">
    <cofactor evidence="1 3">
        <name>heme</name>
        <dbReference type="ChEBI" id="CHEBI:30413"/>
    </cofactor>
</comment>
<dbReference type="CDD" id="cd00302">
    <property type="entry name" value="cytochrome_P450"/>
    <property type="match status" value="1"/>
</dbReference>
<dbReference type="InterPro" id="IPR050121">
    <property type="entry name" value="Cytochrome_P450_monoxygenase"/>
</dbReference>
<proteinExistence type="inferred from homology"/>
<evidence type="ECO:0000256" key="2">
    <source>
        <dbReference type="ARBA" id="ARBA00010617"/>
    </source>
</evidence>
<evidence type="ECO:0000313" key="6">
    <source>
        <dbReference type="Proteomes" id="UP001314263"/>
    </source>
</evidence>
<dbReference type="Proteomes" id="UP001314263">
    <property type="component" value="Unassembled WGS sequence"/>
</dbReference>
<dbReference type="PROSITE" id="PS00086">
    <property type="entry name" value="CYTOCHROME_P450"/>
    <property type="match status" value="1"/>
</dbReference>
<keyword evidence="4" id="KW-0560">Oxidoreductase</keyword>
<reference evidence="5 6" key="1">
    <citation type="submission" date="2023-10" db="EMBL/GenBank/DDBJ databases">
        <authorList>
            <person name="Maclean D."/>
            <person name="Macfadyen A."/>
        </authorList>
    </citation>
    <scope>NUCLEOTIDE SEQUENCE [LARGE SCALE GENOMIC DNA]</scope>
</reference>
<comment type="caution">
    <text evidence="5">The sequence shown here is derived from an EMBL/GenBank/DDBJ whole genome shotgun (WGS) entry which is preliminary data.</text>
</comment>
<dbReference type="PANTHER" id="PTHR24305">
    <property type="entry name" value="CYTOCHROME P450"/>
    <property type="match status" value="1"/>
</dbReference>
<evidence type="ECO:0008006" key="7">
    <source>
        <dbReference type="Google" id="ProtNLM"/>
    </source>
</evidence>
<dbReference type="Gene3D" id="1.10.630.10">
    <property type="entry name" value="Cytochrome P450"/>
    <property type="match status" value="1"/>
</dbReference>
<comment type="similarity">
    <text evidence="2 4">Belongs to the cytochrome P450 family.</text>
</comment>
<dbReference type="PANTHER" id="PTHR24305:SF166">
    <property type="entry name" value="CYTOCHROME P450 12A4, MITOCHONDRIAL-RELATED"/>
    <property type="match status" value="1"/>
</dbReference>
<dbReference type="GO" id="GO:0016705">
    <property type="term" value="F:oxidoreductase activity, acting on paired donors, with incorporation or reduction of molecular oxygen"/>
    <property type="evidence" value="ECO:0007669"/>
    <property type="project" value="InterPro"/>
</dbReference>
<dbReference type="PRINTS" id="PR00463">
    <property type="entry name" value="EP450I"/>
</dbReference>
<evidence type="ECO:0000313" key="5">
    <source>
        <dbReference type="EMBL" id="CAK0786734.1"/>
    </source>
</evidence>
<dbReference type="InterPro" id="IPR036396">
    <property type="entry name" value="Cyt_P450_sf"/>
</dbReference>
<dbReference type="AlphaFoldDB" id="A0AAV1IHE0"/>
<dbReference type="SUPFAM" id="SSF48264">
    <property type="entry name" value="Cytochrome P450"/>
    <property type="match status" value="1"/>
</dbReference>